<dbReference type="STRING" id="485913.Krac_11606"/>
<evidence type="ECO:0000313" key="1">
    <source>
        <dbReference type="EMBL" id="EFH90010.1"/>
    </source>
</evidence>
<dbReference type="Proteomes" id="UP000004508">
    <property type="component" value="Unassembled WGS sequence"/>
</dbReference>
<name>D6TCJ3_KTERA</name>
<protein>
    <submittedName>
        <fullName evidence="1">Uncharacterized protein</fullName>
    </submittedName>
</protein>
<gene>
    <name evidence="1" type="ORF">Krac_11606</name>
</gene>
<evidence type="ECO:0000313" key="2">
    <source>
        <dbReference type="Proteomes" id="UP000004508"/>
    </source>
</evidence>
<dbReference type="InParanoid" id="D6TCJ3"/>
<proteinExistence type="predicted"/>
<sequence length="140" mass="15746">MKQNRTGIISHLYGKAQPQDASHQCVGTSFSLHPEDTPKLTDETKPAGIDTILLCADPAFHNGVKSGRCEFLALAFAKREIVAQDVENALLWAMYDTLRPALWRYGYVCGWNEAFYQYAMRKLQAQDATPKPARDERGKI</sequence>
<dbReference type="RefSeq" id="WP_007907020.1">
    <property type="nucleotide sequence ID" value="NZ_ADVG01000001.1"/>
</dbReference>
<dbReference type="AlphaFoldDB" id="D6TCJ3"/>
<organism evidence="1 2">
    <name type="scientific">Ktedonobacter racemifer DSM 44963</name>
    <dbReference type="NCBI Taxonomy" id="485913"/>
    <lineage>
        <taxon>Bacteria</taxon>
        <taxon>Bacillati</taxon>
        <taxon>Chloroflexota</taxon>
        <taxon>Ktedonobacteria</taxon>
        <taxon>Ktedonobacterales</taxon>
        <taxon>Ktedonobacteraceae</taxon>
        <taxon>Ktedonobacter</taxon>
    </lineage>
</organism>
<accession>D6TCJ3</accession>
<reference evidence="1 2" key="1">
    <citation type="journal article" date="2011" name="Stand. Genomic Sci.">
        <title>Non-contiguous finished genome sequence and contextual data of the filamentous soil bacterium Ktedonobacter racemifer type strain (SOSP1-21).</title>
        <authorList>
            <person name="Chang Y.J."/>
            <person name="Land M."/>
            <person name="Hauser L."/>
            <person name="Chertkov O."/>
            <person name="Del Rio T.G."/>
            <person name="Nolan M."/>
            <person name="Copeland A."/>
            <person name="Tice H."/>
            <person name="Cheng J.F."/>
            <person name="Lucas S."/>
            <person name="Han C."/>
            <person name="Goodwin L."/>
            <person name="Pitluck S."/>
            <person name="Ivanova N."/>
            <person name="Ovchinikova G."/>
            <person name="Pati A."/>
            <person name="Chen A."/>
            <person name="Palaniappan K."/>
            <person name="Mavromatis K."/>
            <person name="Liolios K."/>
            <person name="Brettin T."/>
            <person name="Fiebig A."/>
            <person name="Rohde M."/>
            <person name="Abt B."/>
            <person name="Goker M."/>
            <person name="Detter J.C."/>
            <person name="Woyke T."/>
            <person name="Bristow J."/>
            <person name="Eisen J.A."/>
            <person name="Markowitz V."/>
            <person name="Hugenholtz P."/>
            <person name="Kyrpides N.C."/>
            <person name="Klenk H.P."/>
            <person name="Lapidus A."/>
        </authorList>
    </citation>
    <scope>NUCLEOTIDE SEQUENCE [LARGE SCALE GENOMIC DNA]</scope>
    <source>
        <strain evidence="2">DSM 44963</strain>
    </source>
</reference>
<keyword evidence="2" id="KW-1185">Reference proteome</keyword>
<dbReference type="EMBL" id="ADVG01000001">
    <property type="protein sequence ID" value="EFH90010.1"/>
    <property type="molecule type" value="Genomic_DNA"/>
</dbReference>
<comment type="caution">
    <text evidence="1">The sequence shown here is derived from an EMBL/GenBank/DDBJ whole genome shotgun (WGS) entry which is preliminary data.</text>
</comment>